<accession>A0ABY8QXC2</accession>
<proteinExistence type="inferred from homology"/>
<protein>
    <submittedName>
        <fullName evidence="7">LysR family transcriptional regulator</fullName>
    </submittedName>
</protein>
<gene>
    <name evidence="7" type="ORF">LWF01_07425</name>
</gene>
<reference evidence="7 8" key="1">
    <citation type="submission" date="2023-05" db="EMBL/GenBank/DDBJ databases">
        <title>Lithophilousrod everest ZFBP1038 complete genpme.</title>
        <authorList>
            <person name="Tian M."/>
        </authorList>
    </citation>
    <scope>NUCLEOTIDE SEQUENCE [LARGE SCALE GENOMIC DNA]</scope>
    <source>
        <strain evidence="7 8">ZFBP1038</strain>
    </source>
</reference>
<sequence length="300" mass="33157">MELRHLRYFLAVVEYGTVTAAAEHLRVAQPAISRQLHALERNLGVELFTRKGPRLSVTYAGTEILKVASDLVARADRVEMVARQLSEGEIPQISIAAADTTISEIVAPFVATLTSSDVFVTVKQVESDKVHEAVRDTCDLGISASRPPSCGLDWHPLTSVPLRAYVAQTHRWARERYKEISVGELLREDLVLPIQSDPTRTALDDAVAAEARRYRSFENVPSPRLAQALAASGRGVGVATDLPRFDAYPVFIVSSTGEPVCLPIHTCWNPEHYAVASVREFVSRLEVFARTEVRDAAWRT</sequence>
<dbReference type="SUPFAM" id="SSF46785">
    <property type="entry name" value="Winged helix' DNA-binding domain"/>
    <property type="match status" value="1"/>
</dbReference>
<dbReference type="CDD" id="cd05466">
    <property type="entry name" value="PBP2_LTTR_substrate"/>
    <property type="match status" value="1"/>
</dbReference>
<dbReference type="RefSeq" id="WP_349640401.1">
    <property type="nucleotide sequence ID" value="NZ_CP090958.1"/>
</dbReference>
<organism evidence="7 8">
    <name type="scientific">Saxibacter everestensis</name>
    <dbReference type="NCBI Taxonomy" id="2909229"/>
    <lineage>
        <taxon>Bacteria</taxon>
        <taxon>Bacillati</taxon>
        <taxon>Actinomycetota</taxon>
        <taxon>Actinomycetes</taxon>
        <taxon>Micrococcales</taxon>
        <taxon>Brevibacteriaceae</taxon>
        <taxon>Saxibacter</taxon>
    </lineage>
</organism>
<dbReference type="PANTHER" id="PTHR30346">
    <property type="entry name" value="TRANSCRIPTIONAL DUAL REGULATOR HCAR-RELATED"/>
    <property type="match status" value="1"/>
</dbReference>
<dbReference type="InterPro" id="IPR036388">
    <property type="entry name" value="WH-like_DNA-bd_sf"/>
</dbReference>
<keyword evidence="8" id="KW-1185">Reference proteome</keyword>
<dbReference type="PANTHER" id="PTHR30346:SF28">
    <property type="entry name" value="HTH-TYPE TRANSCRIPTIONAL REGULATOR CYNR"/>
    <property type="match status" value="1"/>
</dbReference>
<dbReference type="Pfam" id="PF00126">
    <property type="entry name" value="HTH_1"/>
    <property type="match status" value="1"/>
</dbReference>
<evidence type="ECO:0000256" key="3">
    <source>
        <dbReference type="ARBA" id="ARBA00023125"/>
    </source>
</evidence>
<keyword evidence="3" id="KW-0238">DNA-binding</keyword>
<keyword evidence="2" id="KW-0805">Transcription regulation</keyword>
<dbReference type="SUPFAM" id="SSF53850">
    <property type="entry name" value="Periplasmic binding protein-like II"/>
    <property type="match status" value="1"/>
</dbReference>
<dbReference type="InterPro" id="IPR000847">
    <property type="entry name" value="LysR_HTH_N"/>
</dbReference>
<evidence type="ECO:0000313" key="8">
    <source>
        <dbReference type="Proteomes" id="UP001209083"/>
    </source>
</evidence>
<dbReference type="InterPro" id="IPR036390">
    <property type="entry name" value="WH_DNA-bd_sf"/>
</dbReference>
<evidence type="ECO:0000259" key="6">
    <source>
        <dbReference type="Pfam" id="PF03466"/>
    </source>
</evidence>
<dbReference type="PRINTS" id="PR00039">
    <property type="entry name" value="HTHLYSR"/>
</dbReference>
<dbReference type="Gene3D" id="3.40.190.290">
    <property type="match status" value="1"/>
</dbReference>
<dbReference type="Pfam" id="PF03466">
    <property type="entry name" value="LysR_substrate"/>
    <property type="match status" value="1"/>
</dbReference>
<keyword evidence="4" id="KW-0804">Transcription</keyword>
<name>A0ABY8QXC2_9MICO</name>
<evidence type="ECO:0000256" key="1">
    <source>
        <dbReference type="ARBA" id="ARBA00009437"/>
    </source>
</evidence>
<comment type="similarity">
    <text evidence="1">Belongs to the LysR transcriptional regulatory family.</text>
</comment>
<evidence type="ECO:0000313" key="7">
    <source>
        <dbReference type="EMBL" id="WGW13578.1"/>
    </source>
</evidence>
<evidence type="ECO:0000259" key="5">
    <source>
        <dbReference type="Pfam" id="PF00126"/>
    </source>
</evidence>
<feature type="domain" description="HTH lysR-type" evidence="5">
    <location>
        <begin position="3"/>
        <end position="61"/>
    </location>
</feature>
<dbReference type="Proteomes" id="UP001209083">
    <property type="component" value="Chromosome"/>
</dbReference>
<feature type="domain" description="LysR substrate-binding" evidence="6">
    <location>
        <begin position="88"/>
        <end position="285"/>
    </location>
</feature>
<evidence type="ECO:0000256" key="2">
    <source>
        <dbReference type="ARBA" id="ARBA00023015"/>
    </source>
</evidence>
<evidence type="ECO:0000256" key="4">
    <source>
        <dbReference type="ARBA" id="ARBA00023163"/>
    </source>
</evidence>
<dbReference type="EMBL" id="CP090958">
    <property type="protein sequence ID" value="WGW13578.1"/>
    <property type="molecule type" value="Genomic_DNA"/>
</dbReference>
<dbReference type="Gene3D" id="1.10.10.10">
    <property type="entry name" value="Winged helix-like DNA-binding domain superfamily/Winged helix DNA-binding domain"/>
    <property type="match status" value="1"/>
</dbReference>
<dbReference type="InterPro" id="IPR005119">
    <property type="entry name" value="LysR_subst-bd"/>
</dbReference>